<keyword evidence="3" id="KW-1185">Reference proteome</keyword>
<gene>
    <name evidence="2" type="ORF">D0Z67_01195</name>
</gene>
<dbReference type="STRING" id="73044.GCA_000725795_02250"/>
<dbReference type="InterPro" id="IPR045423">
    <property type="entry name" value="DUF6510"/>
</dbReference>
<organism evidence="2 3">
    <name type="scientific">Streptomyces seoulensis</name>
    <dbReference type="NCBI Taxonomy" id="73044"/>
    <lineage>
        <taxon>Bacteria</taxon>
        <taxon>Bacillati</taxon>
        <taxon>Actinomycetota</taxon>
        <taxon>Actinomycetes</taxon>
        <taxon>Kitasatosporales</taxon>
        <taxon>Streptomycetaceae</taxon>
        <taxon>Streptomyces</taxon>
    </lineage>
</organism>
<name>A0A4P6TR50_STRSO</name>
<dbReference type="EMBL" id="CP032229">
    <property type="protein sequence ID" value="QBJ89072.1"/>
    <property type="molecule type" value="Genomic_DNA"/>
</dbReference>
<evidence type="ECO:0000313" key="2">
    <source>
        <dbReference type="EMBL" id="QBJ89072.1"/>
    </source>
</evidence>
<dbReference type="Pfam" id="PF20120">
    <property type="entry name" value="DUF6510"/>
    <property type="match status" value="1"/>
</dbReference>
<dbReference type="Proteomes" id="UP000292547">
    <property type="component" value="Chromosome"/>
</dbReference>
<reference evidence="2 3" key="1">
    <citation type="submission" date="2018-08" db="EMBL/GenBank/DDBJ databases">
        <title>The complete genome sequence of Streptomyces seoulensis, a pioneer strain for nickel superoxide dismutase discovery.</title>
        <authorList>
            <person name="Shin J."/>
            <person name="Lee J.-S."/>
            <person name="Lee E.-J."/>
            <person name="Youn H.-D."/>
        </authorList>
    </citation>
    <scope>NUCLEOTIDE SEQUENCE [LARGE SCALE GENOMIC DNA]</scope>
    <source>
        <strain evidence="2 3">KCTC 9819</strain>
    </source>
</reference>
<evidence type="ECO:0000313" key="3">
    <source>
        <dbReference type="Proteomes" id="UP000292547"/>
    </source>
</evidence>
<dbReference type="AlphaFoldDB" id="A0A4P6TR50"/>
<protein>
    <submittedName>
        <fullName evidence="2">Uncharacterized protein</fullName>
    </submittedName>
</protein>
<accession>A0A4P6TR50</accession>
<sequence length="76" mass="7966">MLPREEEPTSPKRHRLDGNALAGPLSELFAVDLTVATRRCAHCGAEGSPARSACGPAGAESAGSRSFPLPRLVVLR</sequence>
<dbReference type="GeneID" id="300103117"/>
<feature type="region of interest" description="Disordered" evidence="1">
    <location>
        <begin position="45"/>
        <end position="69"/>
    </location>
</feature>
<dbReference type="RefSeq" id="WP_078873191.1">
    <property type="nucleotide sequence ID" value="NZ_CP032229.1"/>
</dbReference>
<evidence type="ECO:0000256" key="1">
    <source>
        <dbReference type="SAM" id="MobiDB-lite"/>
    </source>
</evidence>
<proteinExistence type="predicted"/>
<dbReference type="KEGG" id="sseo:D0Z67_01195"/>
<dbReference type="OrthoDB" id="165401at2"/>